<dbReference type="AlphaFoldDB" id="A0A2P5GMV0"/>
<keyword evidence="7" id="KW-1185">Reference proteome</keyword>
<dbReference type="Proteomes" id="UP000237073">
    <property type="component" value="Unassembled WGS sequence"/>
</dbReference>
<evidence type="ECO:0000313" key="7">
    <source>
        <dbReference type="Proteomes" id="UP000237073"/>
    </source>
</evidence>
<dbReference type="OrthoDB" id="9787096at2"/>
<dbReference type="Gene3D" id="3.40.640.10">
    <property type="entry name" value="Type I PLP-dependent aspartate aminotransferase-like (Major domain)"/>
    <property type="match status" value="1"/>
</dbReference>
<evidence type="ECO:0000256" key="3">
    <source>
        <dbReference type="ARBA" id="ARBA00044507"/>
    </source>
</evidence>
<dbReference type="PANTHER" id="PTHR32328">
    <property type="entry name" value="L-SERYL-TRNA(SEC) SELENIUM TRANSFERASE"/>
    <property type="match status" value="1"/>
</dbReference>
<dbReference type="EMBL" id="PQGE01000009">
    <property type="protein sequence ID" value="POP44663.1"/>
    <property type="molecule type" value="Genomic_DNA"/>
</dbReference>
<comment type="caution">
    <text evidence="6">The sequence shown here is derived from an EMBL/GenBank/DDBJ whole genome shotgun (WGS) entry which is preliminary data.</text>
</comment>
<reference evidence="7 8" key="1">
    <citation type="submission" date="2018-01" db="EMBL/GenBank/DDBJ databases">
        <title>Superficieibacter electus gen. nov., sp. nov., an extended-spectrum beta-lactamase possessing member of the Enterobacteriaceae family, isolated from intensive care unit surfaces.</title>
        <authorList>
            <person name="Potter R.F."/>
            <person name="D'Souza A.W."/>
        </authorList>
    </citation>
    <scope>NUCLEOTIDE SEQUENCE [LARGE SCALE GENOMIC DNA]</scope>
    <source>
        <strain evidence="6 8">BP-1</strain>
        <strain evidence="5 7">BP-2</strain>
    </source>
</reference>
<dbReference type="GO" id="GO:0016829">
    <property type="term" value="F:lyase activity"/>
    <property type="evidence" value="ECO:0007669"/>
    <property type="project" value="UniProtKB-KW"/>
</dbReference>
<comment type="cofactor">
    <cofactor evidence="1 4">
        <name>pyridoxal 5'-phosphate</name>
        <dbReference type="ChEBI" id="CHEBI:597326"/>
    </cofactor>
</comment>
<dbReference type="NCBIfam" id="TIGR01437">
    <property type="entry name" value="selA_rel"/>
    <property type="match status" value="1"/>
</dbReference>
<dbReference type="InterPro" id="IPR006337">
    <property type="entry name" value="DgaE-like"/>
</dbReference>
<comment type="similarity">
    <text evidence="3">Belongs to the SelA family.</text>
</comment>
<evidence type="ECO:0000313" key="8">
    <source>
        <dbReference type="Proteomes" id="UP000247005"/>
    </source>
</evidence>
<evidence type="ECO:0000313" key="5">
    <source>
        <dbReference type="EMBL" id="POP44663.1"/>
    </source>
</evidence>
<dbReference type="InterPro" id="IPR018319">
    <property type="entry name" value="SelA-like"/>
</dbReference>
<evidence type="ECO:0000256" key="1">
    <source>
        <dbReference type="ARBA" id="ARBA00001933"/>
    </source>
</evidence>
<dbReference type="NCBIfam" id="NF047797">
    <property type="entry name" value="glminPNH3LysDgaE"/>
    <property type="match status" value="1"/>
</dbReference>
<keyword evidence="2 4" id="KW-0663">Pyridoxal phosphate</keyword>
<evidence type="ECO:0000313" key="6">
    <source>
        <dbReference type="EMBL" id="POP47448.1"/>
    </source>
</evidence>
<dbReference type="RefSeq" id="WP_103676320.1">
    <property type="nucleotide sequence ID" value="NZ_PQGD01000012.1"/>
</dbReference>
<keyword evidence="6" id="KW-0456">Lyase</keyword>
<organism evidence="6 8">
    <name type="scientific">Superficieibacter electus</name>
    <dbReference type="NCBI Taxonomy" id="2022662"/>
    <lineage>
        <taxon>Bacteria</taxon>
        <taxon>Pseudomonadati</taxon>
        <taxon>Pseudomonadota</taxon>
        <taxon>Gammaproteobacteria</taxon>
        <taxon>Enterobacterales</taxon>
        <taxon>Enterobacteriaceae</taxon>
        <taxon>Superficieibacter</taxon>
    </lineage>
</organism>
<dbReference type="EMBL" id="PQGD01000012">
    <property type="protein sequence ID" value="POP47448.1"/>
    <property type="molecule type" value="Genomic_DNA"/>
</dbReference>
<sequence length="369" mass="39261">MTQNIYQQLGLKQVINACGKMTILGVSSVAPEVMQATARAASAFVEIDRLVDRTGELVSRYTGAQDSYVTSCASAGIAIAVAAAITHGEQASVAQMPDSTGLANQIVMLRGHNVDYGAPITSAIRLGGGRVVEVGSSNLAARWQLESAVNDNTAALLFVKSHHCVQKGMLTIEDFVAVARTHGLPLIVDAAAEEDLHSWVASGADMVIYSGAKAFNAPTSGFITGKKTWIAACKAQHHGIARAMKIGKENMVGLVYALENYHQGQSTLSAEQLQPIAGAISAIRGLYADIEQDEAGRAIWRIRVRVNAQELGLDARGVEAQLRGGDIAIYARRYHLDQGVFSLDPRTVAEGEMALIVARLQEIADHATD</sequence>
<accession>A0A2P5GMV0</accession>
<gene>
    <name evidence="6" type="ORF">CHU32_15740</name>
    <name evidence="5" type="ORF">CHU33_12025</name>
</gene>
<name>A0A2P5GMV0_9ENTR</name>
<proteinExistence type="inferred from homology"/>
<evidence type="ECO:0000256" key="4">
    <source>
        <dbReference type="PIRSR" id="PIRSR618319-50"/>
    </source>
</evidence>
<dbReference type="FunFam" id="3.40.640.10:FF:000056">
    <property type="entry name" value="SelA-like pyridoxal phosphate-dependent enzyme"/>
    <property type="match status" value="1"/>
</dbReference>
<dbReference type="GO" id="GO:0004125">
    <property type="term" value="F:L-seryl-tRNA(Sec) selenium transferase activity"/>
    <property type="evidence" value="ECO:0007669"/>
    <property type="project" value="TreeGrafter"/>
</dbReference>
<dbReference type="Pfam" id="PF03841">
    <property type="entry name" value="SelA"/>
    <property type="match status" value="1"/>
</dbReference>
<protein>
    <submittedName>
        <fullName evidence="6">D-glucosaminate-6-phosphate ammonia lyase</fullName>
    </submittedName>
</protein>
<dbReference type="PANTHER" id="PTHR32328:SF0">
    <property type="entry name" value="L-SERYL-TRNA(SEC) SELENIUM TRANSFERASE"/>
    <property type="match status" value="1"/>
</dbReference>
<dbReference type="InterPro" id="IPR015421">
    <property type="entry name" value="PyrdxlP-dep_Trfase_major"/>
</dbReference>
<dbReference type="SUPFAM" id="SSF53383">
    <property type="entry name" value="PLP-dependent transferases"/>
    <property type="match status" value="1"/>
</dbReference>
<feature type="modified residue" description="N6-(pyridoxal phosphate)lysine" evidence="4">
    <location>
        <position position="213"/>
    </location>
</feature>
<dbReference type="InterPro" id="IPR015424">
    <property type="entry name" value="PyrdxlP-dep_Trfase"/>
</dbReference>
<evidence type="ECO:0000256" key="2">
    <source>
        <dbReference type="ARBA" id="ARBA00022898"/>
    </source>
</evidence>
<dbReference type="Proteomes" id="UP000247005">
    <property type="component" value="Unassembled WGS sequence"/>
</dbReference>